<reference evidence="2 3" key="1">
    <citation type="submission" date="2020-07" db="EMBL/GenBank/DDBJ databases">
        <title>Stappia sp., F7233, whole genome shotgun sequencing project.</title>
        <authorList>
            <person name="Jiang S."/>
            <person name="Liu Z.W."/>
            <person name="Du Z.J."/>
        </authorList>
    </citation>
    <scope>NUCLEOTIDE SEQUENCE [LARGE SCALE GENOMIC DNA]</scope>
    <source>
        <strain evidence="2 3">F7233</strain>
    </source>
</reference>
<dbReference type="AlphaFoldDB" id="A0A839A9K1"/>
<evidence type="ECO:0008006" key="4">
    <source>
        <dbReference type="Google" id="ProtNLM"/>
    </source>
</evidence>
<accession>A0A839A9K1</accession>
<evidence type="ECO:0000313" key="2">
    <source>
        <dbReference type="EMBL" id="MBA5775866.1"/>
    </source>
</evidence>
<dbReference type="Proteomes" id="UP000541109">
    <property type="component" value="Unassembled WGS sequence"/>
</dbReference>
<organism evidence="2 3">
    <name type="scientific">Stappia albiluteola</name>
    <dbReference type="NCBI Taxonomy" id="2758565"/>
    <lineage>
        <taxon>Bacteria</taxon>
        <taxon>Pseudomonadati</taxon>
        <taxon>Pseudomonadota</taxon>
        <taxon>Alphaproteobacteria</taxon>
        <taxon>Hyphomicrobiales</taxon>
        <taxon>Stappiaceae</taxon>
        <taxon>Stappia</taxon>
    </lineage>
</organism>
<evidence type="ECO:0000256" key="1">
    <source>
        <dbReference type="SAM" id="MobiDB-lite"/>
    </source>
</evidence>
<keyword evidence="3" id="KW-1185">Reference proteome</keyword>
<comment type="caution">
    <text evidence="2">The sequence shown here is derived from an EMBL/GenBank/DDBJ whole genome shotgun (WGS) entry which is preliminary data.</text>
</comment>
<dbReference type="InterPro" id="IPR011008">
    <property type="entry name" value="Dimeric_a/b-barrel"/>
</dbReference>
<evidence type="ECO:0000313" key="3">
    <source>
        <dbReference type="Proteomes" id="UP000541109"/>
    </source>
</evidence>
<gene>
    <name evidence="2" type="ORF">H2509_01860</name>
</gene>
<dbReference type="SUPFAM" id="SSF54909">
    <property type="entry name" value="Dimeric alpha+beta barrel"/>
    <property type="match status" value="1"/>
</dbReference>
<dbReference type="RefSeq" id="WP_182161716.1">
    <property type="nucleotide sequence ID" value="NZ_JACFXV010000031.1"/>
</dbReference>
<name>A0A839A9K1_9HYPH</name>
<sequence>MSLNDTNSHSTGGKTQTDKELPVSSTIVETAVIALRSEVSEADLVAASDRFQREFLDGRRGFLRRELLKVAEGGGYMDLIHWADEEAAEAVMVEAATSPACQAYFSIMEMDPANPNEGVRHYRSLAAYEA</sequence>
<protein>
    <recommendedName>
        <fullName evidence="4">ABM domain-containing protein</fullName>
    </recommendedName>
</protein>
<feature type="compositionally biased region" description="Polar residues" evidence="1">
    <location>
        <begin position="1"/>
        <end position="15"/>
    </location>
</feature>
<proteinExistence type="predicted"/>
<dbReference type="EMBL" id="JACFXV010000031">
    <property type="protein sequence ID" value="MBA5775866.1"/>
    <property type="molecule type" value="Genomic_DNA"/>
</dbReference>
<dbReference type="Gene3D" id="3.30.70.100">
    <property type="match status" value="1"/>
</dbReference>
<feature type="region of interest" description="Disordered" evidence="1">
    <location>
        <begin position="1"/>
        <end position="22"/>
    </location>
</feature>